<dbReference type="RefSeq" id="WP_166745402.1">
    <property type="nucleotide sequence ID" value="NZ_VDYR01000001.1"/>
</dbReference>
<dbReference type="Gene3D" id="3.30.830.10">
    <property type="entry name" value="Metalloenzyme, LuxS/M16 peptidase-like"/>
    <property type="match status" value="2"/>
</dbReference>
<accession>A0ABX0U086</accession>
<dbReference type="InterPro" id="IPR007863">
    <property type="entry name" value="Peptidase_M16_C"/>
</dbReference>
<dbReference type="InterPro" id="IPR011249">
    <property type="entry name" value="Metalloenz_LuxS/M16"/>
</dbReference>
<evidence type="ECO:0000256" key="1">
    <source>
        <dbReference type="SAM" id="SignalP"/>
    </source>
</evidence>
<dbReference type="PANTHER" id="PTHR11851">
    <property type="entry name" value="METALLOPROTEASE"/>
    <property type="match status" value="1"/>
</dbReference>
<proteinExistence type="predicted"/>
<dbReference type="InterPro" id="IPR011765">
    <property type="entry name" value="Pept_M16_N"/>
</dbReference>
<keyword evidence="1" id="KW-0732">Signal</keyword>
<evidence type="ECO:0000259" key="3">
    <source>
        <dbReference type="Pfam" id="PF05193"/>
    </source>
</evidence>
<sequence length="466" mass="48829">MIFAAALLAGIAAPAIAQQFPPAPPIGEPKPFNVPAYESYTLANGMEVTLIPYGVTPKTVVSLRIYAGAVDEGGDTWLSDLTADMMKQAAGNRDAAAIATAAADMGGGLSTGVSGDVTSVSMNVLSEHAADAIALVGDVARRPAFPAGELARVKGNWSRQLAQALADPGSLADAALARTYYGTQHPYGSLFPSAAKLDGYTIDQVKRFYADNFGAKRARLYIAGKFDAASVKAAVEAAFGDWKAGAERRMLPPTPVKGPQLVLVDRPGAPQTTLRIAYPAPAPGTTGDIPLRVTDALLGGSFSSRITRNIREDKGYTYSPYSSYDHTPYGGRWTFNADVTTAVTGASLSEVFKEMRTLQTTPPPAEEATGMGRYLAGLFAIQNATAPALVGTLAERDALGLPDNWLQNYVPAVLAVSPQAMTQAAEATLPIDQATLVVVGDLATVEPQLKALPELKGATFKRVTVP</sequence>
<dbReference type="Proteomes" id="UP000788153">
    <property type="component" value="Unassembled WGS sequence"/>
</dbReference>
<feature type="chain" id="PRO_5047111269" evidence="1">
    <location>
        <begin position="18"/>
        <end position="466"/>
    </location>
</feature>
<evidence type="ECO:0000313" key="5">
    <source>
        <dbReference type="Proteomes" id="UP000788153"/>
    </source>
</evidence>
<protein>
    <submittedName>
        <fullName evidence="4">Zn-dependent peptidase</fullName>
    </submittedName>
</protein>
<dbReference type="PANTHER" id="PTHR11851:SF224">
    <property type="entry name" value="PROCESSING PROTEASE"/>
    <property type="match status" value="1"/>
</dbReference>
<dbReference type="Pfam" id="PF00675">
    <property type="entry name" value="Peptidase_M16"/>
    <property type="match status" value="1"/>
</dbReference>
<evidence type="ECO:0000259" key="2">
    <source>
        <dbReference type="Pfam" id="PF00675"/>
    </source>
</evidence>
<feature type="domain" description="Peptidase M16 N-terminal" evidence="2">
    <location>
        <begin position="57"/>
        <end position="182"/>
    </location>
</feature>
<organism evidence="4 5">
    <name type="scientific">Sphingomonas japonica</name>
    <dbReference type="NCBI Taxonomy" id="511662"/>
    <lineage>
        <taxon>Bacteria</taxon>
        <taxon>Pseudomonadati</taxon>
        <taxon>Pseudomonadota</taxon>
        <taxon>Alphaproteobacteria</taxon>
        <taxon>Sphingomonadales</taxon>
        <taxon>Sphingomonadaceae</taxon>
        <taxon>Sphingomonas</taxon>
    </lineage>
</organism>
<dbReference type="EMBL" id="JAASQP010000001">
    <property type="protein sequence ID" value="NIJ22691.1"/>
    <property type="molecule type" value="Genomic_DNA"/>
</dbReference>
<evidence type="ECO:0000313" key="4">
    <source>
        <dbReference type="EMBL" id="NIJ22691.1"/>
    </source>
</evidence>
<gene>
    <name evidence="4" type="ORF">FHT01_000233</name>
</gene>
<feature type="signal peptide" evidence="1">
    <location>
        <begin position="1"/>
        <end position="17"/>
    </location>
</feature>
<name>A0ABX0U086_9SPHN</name>
<dbReference type="SUPFAM" id="SSF63411">
    <property type="entry name" value="LuxS/MPP-like metallohydrolase"/>
    <property type="match status" value="2"/>
</dbReference>
<reference evidence="4 5" key="1">
    <citation type="submission" date="2020-03" db="EMBL/GenBank/DDBJ databases">
        <title>Genomic Encyclopedia of Type Strains, Phase IV (KMG-IV): sequencing the most valuable type-strain genomes for metagenomic binning, comparative biology and taxonomic classification.</title>
        <authorList>
            <person name="Goeker M."/>
        </authorList>
    </citation>
    <scope>NUCLEOTIDE SEQUENCE [LARGE SCALE GENOMIC DNA]</scope>
    <source>
        <strain evidence="4 5">DSM 22753</strain>
    </source>
</reference>
<dbReference type="Pfam" id="PF05193">
    <property type="entry name" value="Peptidase_M16_C"/>
    <property type="match status" value="1"/>
</dbReference>
<keyword evidence="5" id="KW-1185">Reference proteome</keyword>
<feature type="domain" description="Peptidase M16 C-terminal" evidence="3">
    <location>
        <begin position="201"/>
        <end position="367"/>
    </location>
</feature>
<dbReference type="InterPro" id="IPR050361">
    <property type="entry name" value="MPP/UQCRC_Complex"/>
</dbReference>
<comment type="caution">
    <text evidence="4">The sequence shown here is derived from an EMBL/GenBank/DDBJ whole genome shotgun (WGS) entry which is preliminary data.</text>
</comment>